<dbReference type="AlphaFoldDB" id="A0AAU9VT06"/>
<gene>
    <name evidence="2" type="ORF">PMEA_00017280</name>
</gene>
<organism evidence="2 3">
    <name type="scientific">Pocillopora meandrina</name>
    <dbReference type="NCBI Taxonomy" id="46732"/>
    <lineage>
        <taxon>Eukaryota</taxon>
        <taxon>Metazoa</taxon>
        <taxon>Cnidaria</taxon>
        <taxon>Anthozoa</taxon>
        <taxon>Hexacorallia</taxon>
        <taxon>Scleractinia</taxon>
        <taxon>Astrocoeniina</taxon>
        <taxon>Pocilloporidae</taxon>
        <taxon>Pocillopora</taxon>
    </lineage>
</organism>
<feature type="compositionally biased region" description="Low complexity" evidence="1">
    <location>
        <begin position="1"/>
        <end position="15"/>
    </location>
</feature>
<feature type="region of interest" description="Disordered" evidence="1">
    <location>
        <begin position="1"/>
        <end position="104"/>
    </location>
</feature>
<protein>
    <submittedName>
        <fullName evidence="2">Uncharacterized protein</fullName>
    </submittedName>
</protein>
<evidence type="ECO:0000313" key="2">
    <source>
        <dbReference type="EMBL" id="CAH3035394.1"/>
    </source>
</evidence>
<keyword evidence="3" id="KW-1185">Reference proteome</keyword>
<feature type="compositionally biased region" description="Polar residues" evidence="1">
    <location>
        <begin position="24"/>
        <end position="50"/>
    </location>
</feature>
<dbReference type="Proteomes" id="UP001159428">
    <property type="component" value="Unassembled WGS sequence"/>
</dbReference>
<name>A0AAU9VT06_9CNID</name>
<sequence length="192" mass="21257">MENQSENQTSTSTNSGVPVEHTQSDGSQLPTASAASGSKESDTDQVSNSPGDVVAPLGAGVIGDLDCEEDTRQQPQVNGSQLPVFYSFKPQPSEQEDVSLKQPQDREEKSHHYCCICMEYVYIQVNGSRQIAAHEACLDKLNLSHTDWNCFQRGRTVQSNDYSAPKQPSSSYDVSDTWEYSPQLTFSRHFEV</sequence>
<reference evidence="2 3" key="1">
    <citation type="submission" date="2022-05" db="EMBL/GenBank/DDBJ databases">
        <authorList>
            <consortium name="Genoscope - CEA"/>
            <person name="William W."/>
        </authorList>
    </citation>
    <scope>NUCLEOTIDE SEQUENCE [LARGE SCALE GENOMIC DNA]</scope>
</reference>
<comment type="caution">
    <text evidence="2">The sequence shown here is derived from an EMBL/GenBank/DDBJ whole genome shotgun (WGS) entry which is preliminary data.</text>
</comment>
<proteinExistence type="predicted"/>
<evidence type="ECO:0000313" key="3">
    <source>
        <dbReference type="Proteomes" id="UP001159428"/>
    </source>
</evidence>
<dbReference type="EMBL" id="CALNXJ010000003">
    <property type="protein sequence ID" value="CAH3035394.1"/>
    <property type="molecule type" value="Genomic_DNA"/>
</dbReference>
<accession>A0AAU9VT06</accession>
<evidence type="ECO:0000256" key="1">
    <source>
        <dbReference type="SAM" id="MobiDB-lite"/>
    </source>
</evidence>